<dbReference type="EMBL" id="FOFR01000003">
    <property type="protein sequence ID" value="SEQ49318.1"/>
    <property type="molecule type" value="Genomic_DNA"/>
</dbReference>
<evidence type="ECO:0000256" key="1">
    <source>
        <dbReference type="SAM" id="MobiDB-lite"/>
    </source>
</evidence>
<dbReference type="STRING" id="402600.SAMN05216188_103216"/>
<feature type="compositionally biased region" description="Polar residues" evidence="1">
    <location>
        <begin position="132"/>
        <end position="141"/>
    </location>
</feature>
<evidence type="ECO:0000313" key="2">
    <source>
        <dbReference type="EMBL" id="SEQ49318.1"/>
    </source>
</evidence>
<feature type="region of interest" description="Disordered" evidence="1">
    <location>
        <begin position="122"/>
        <end position="150"/>
    </location>
</feature>
<keyword evidence="3" id="KW-1185">Reference proteome</keyword>
<gene>
    <name evidence="2" type="ORF">SAMN05216188_103216</name>
</gene>
<name>A0A1H9GHG5_9PSEU</name>
<reference evidence="3" key="1">
    <citation type="submission" date="2016-10" db="EMBL/GenBank/DDBJ databases">
        <authorList>
            <person name="Varghese N."/>
            <person name="Submissions S."/>
        </authorList>
    </citation>
    <scope>NUCLEOTIDE SEQUENCE [LARGE SCALE GENOMIC DNA]</scope>
    <source>
        <strain evidence="3">CGMCC 4.3525</strain>
    </source>
</reference>
<sequence>MPGVCPQHHHYFGEAVQRRRRAYLPSPWFLQVGGGSGFSGLHGQPEEGGTVVVDVGGGGGGSGFVTAGGGVVLFGGCCVLGGELVEVTGASLLLGTGLGVELGGVLDVDWIQVESGVRLSGSSPATPWIAMPTSTPSNADPSTAEPPAAHSARTAVLLNAHGWKSGDHAARHISG</sequence>
<protein>
    <submittedName>
        <fullName evidence="2">Uncharacterized protein</fullName>
    </submittedName>
</protein>
<dbReference type="Proteomes" id="UP000199352">
    <property type="component" value="Unassembled WGS sequence"/>
</dbReference>
<proteinExistence type="predicted"/>
<accession>A0A1H9GHG5</accession>
<dbReference type="AlphaFoldDB" id="A0A1H9GHG5"/>
<evidence type="ECO:0000313" key="3">
    <source>
        <dbReference type="Proteomes" id="UP000199352"/>
    </source>
</evidence>
<organism evidence="2 3">
    <name type="scientific">Lentzea xinjiangensis</name>
    <dbReference type="NCBI Taxonomy" id="402600"/>
    <lineage>
        <taxon>Bacteria</taxon>
        <taxon>Bacillati</taxon>
        <taxon>Actinomycetota</taxon>
        <taxon>Actinomycetes</taxon>
        <taxon>Pseudonocardiales</taxon>
        <taxon>Pseudonocardiaceae</taxon>
        <taxon>Lentzea</taxon>
    </lineage>
</organism>